<sequence length="310" mass="35174">MPEGYTEKQLSEIPNIFLSFFMNPEIKPQNSSSNHKGLEMYFSPEIAEKFAELEQNEKNFKVARIVDAILVQETADIKVPIYSAELGGGAHPDRYDGFFSKLLSEHGHMDWVDISPLMLELAKKYISNEKYENRKDAITFIKSDILGYLRGLENEKLNIAVMKYTIDHINDLDALFEALSAKLAQGGKLIATIGSTSPELRSYSTNARFLYNGEQFPDNETRTLKDGDNFTAKFFKVSGDPDGGYLEGAETLKYFHSTEKIKQLAGSFGFDFFLGDWKDFVAQENQKNETMDQDVLVLTKSKRIRDHGPK</sequence>
<proteinExistence type="predicted"/>
<feature type="domain" description="Methyltransferase type 11" evidence="1">
    <location>
        <begin position="97"/>
        <end position="190"/>
    </location>
</feature>
<organism evidence="2 3">
    <name type="scientific">candidate division CPR2 bacterium GW2011_GWC2_39_10</name>
    <dbReference type="NCBI Taxonomy" id="1618345"/>
    <lineage>
        <taxon>Bacteria</taxon>
        <taxon>Bacteria division CPR2</taxon>
    </lineage>
</organism>
<dbReference type="CDD" id="cd02440">
    <property type="entry name" value="AdoMet_MTases"/>
    <property type="match status" value="1"/>
</dbReference>
<dbReference type="InterPro" id="IPR013216">
    <property type="entry name" value="Methyltransf_11"/>
</dbReference>
<dbReference type="InterPro" id="IPR029063">
    <property type="entry name" value="SAM-dependent_MTases_sf"/>
</dbReference>
<evidence type="ECO:0000313" key="2">
    <source>
        <dbReference type="EMBL" id="KKQ93108.1"/>
    </source>
</evidence>
<dbReference type="SUPFAM" id="SSF53335">
    <property type="entry name" value="S-adenosyl-L-methionine-dependent methyltransferases"/>
    <property type="match status" value="1"/>
</dbReference>
<dbReference type="GO" id="GO:0008757">
    <property type="term" value="F:S-adenosylmethionine-dependent methyltransferase activity"/>
    <property type="evidence" value="ECO:0007669"/>
    <property type="project" value="InterPro"/>
</dbReference>
<dbReference type="Gene3D" id="3.40.50.150">
    <property type="entry name" value="Vaccinia Virus protein VP39"/>
    <property type="match status" value="1"/>
</dbReference>
<dbReference type="Pfam" id="PF08241">
    <property type="entry name" value="Methyltransf_11"/>
    <property type="match status" value="1"/>
</dbReference>
<reference evidence="2 3" key="1">
    <citation type="journal article" date="2015" name="Nature">
        <title>rRNA introns, odd ribosomes, and small enigmatic genomes across a large radiation of phyla.</title>
        <authorList>
            <person name="Brown C.T."/>
            <person name="Hug L.A."/>
            <person name="Thomas B.C."/>
            <person name="Sharon I."/>
            <person name="Castelle C.J."/>
            <person name="Singh A."/>
            <person name="Wilkins M.J."/>
            <person name="Williams K.H."/>
            <person name="Banfield J.F."/>
        </authorList>
    </citation>
    <scope>NUCLEOTIDE SEQUENCE [LARGE SCALE GENOMIC DNA]</scope>
</reference>
<protein>
    <recommendedName>
        <fullName evidence="1">Methyltransferase type 11 domain-containing protein</fullName>
    </recommendedName>
</protein>
<dbReference type="STRING" id="1618345.UT18_C0027G0006"/>
<name>A0A0G0LMM9_UNCC2</name>
<evidence type="ECO:0000259" key="1">
    <source>
        <dbReference type="Pfam" id="PF08241"/>
    </source>
</evidence>
<dbReference type="AlphaFoldDB" id="A0A0G0LMM9"/>
<dbReference type="Proteomes" id="UP000034207">
    <property type="component" value="Unassembled WGS sequence"/>
</dbReference>
<accession>A0A0G0LMM9</accession>
<gene>
    <name evidence="2" type="ORF">UT18_C0027G0006</name>
</gene>
<dbReference type="EMBL" id="LBVV01000027">
    <property type="protein sequence ID" value="KKQ93108.1"/>
    <property type="molecule type" value="Genomic_DNA"/>
</dbReference>
<evidence type="ECO:0000313" key="3">
    <source>
        <dbReference type="Proteomes" id="UP000034207"/>
    </source>
</evidence>
<comment type="caution">
    <text evidence="2">The sequence shown here is derived from an EMBL/GenBank/DDBJ whole genome shotgun (WGS) entry which is preliminary data.</text>
</comment>